<comment type="caution">
    <text evidence="1">The sequence shown here is derived from an EMBL/GenBank/DDBJ whole genome shotgun (WGS) entry which is preliminary data.</text>
</comment>
<reference evidence="1 2" key="1">
    <citation type="submission" date="2019-05" db="EMBL/GenBank/DDBJ databases">
        <title>Another draft genome of Portunus trituberculatus and its Hox gene families provides insights of decapod evolution.</title>
        <authorList>
            <person name="Jeong J.-H."/>
            <person name="Song I."/>
            <person name="Kim S."/>
            <person name="Choi T."/>
            <person name="Kim D."/>
            <person name="Ryu S."/>
            <person name="Kim W."/>
        </authorList>
    </citation>
    <scope>NUCLEOTIDE SEQUENCE [LARGE SCALE GENOMIC DNA]</scope>
    <source>
        <tissue evidence="1">Muscle</tissue>
    </source>
</reference>
<evidence type="ECO:0000313" key="2">
    <source>
        <dbReference type="Proteomes" id="UP000324222"/>
    </source>
</evidence>
<accession>A0A5B7D5U3</accession>
<protein>
    <submittedName>
        <fullName evidence="1">Uncharacterized protein</fullName>
    </submittedName>
</protein>
<dbReference type="AlphaFoldDB" id="A0A5B7D5U3"/>
<dbReference type="Proteomes" id="UP000324222">
    <property type="component" value="Unassembled WGS sequence"/>
</dbReference>
<proteinExistence type="predicted"/>
<evidence type="ECO:0000313" key="1">
    <source>
        <dbReference type="EMBL" id="MPC16630.1"/>
    </source>
</evidence>
<keyword evidence="2" id="KW-1185">Reference proteome</keyword>
<name>A0A5B7D5U3_PORTR</name>
<organism evidence="1 2">
    <name type="scientific">Portunus trituberculatus</name>
    <name type="common">Swimming crab</name>
    <name type="synonym">Neptunus trituberculatus</name>
    <dbReference type="NCBI Taxonomy" id="210409"/>
    <lineage>
        <taxon>Eukaryota</taxon>
        <taxon>Metazoa</taxon>
        <taxon>Ecdysozoa</taxon>
        <taxon>Arthropoda</taxon>
        <taxon>Crustacea</taxon>
        <taxon>Multicrustacea</taxon>
        <taxon>Malacostraca</taxon>
        <taxon>Eumalacostraca</taxon>
        <taxon>Eucarida</taxon>
        <taxon>Decapoda</taxon>
        <taxon>Pleocyemata</taxon>
        <taxon>Brachyura</taxon>
        <taxon>Eubrachyura</taxon>
        <taxon>Portunoidea</taxon>
        <taxon>Portunidae</taxon>
        <taxon>Portuninae</taxon>
        <taxon>Portunus</taxon>
    </lineage>
</organism>
<sequence length="97" mass="10761">MDDHKVLATLAVLTRASDPEAAVVSSGQARPSISRLVTPDSEEGVLLSRHPRSPGDTYEFVYPQASPAKATPLLRSVPHQRHHRNLLHFLNLRFETV</sequence>
<dbReference type="EMBL" id="VSRR010000522">
    <property type="protein sequence ID" value="MPC16630.1"/>
    <property type="molecule type" value="Genomic_DNA"/>
</dbReference>
<gene>
    <name evidence="1" type="ORF">E2C01_009460</name>
</gene>